<dbReference type="AlphaFoldDB" id="A0A1I3V5B4"/>
<feature type="binding site" evidence="7">
    <location>
        <position position="183"/>
    </location>
    <ligand>
        <name>substrate</name>
    </ligand>
</feature>
<dbReference type="HAMAP" id="MF_00966">
    <property type="entry name" value="G6PD"/>
    <property type="match status" value="1"/>
</dbReference>
<dbReference type="GO" id="GO:0009051">
    <property type="term" value="P:pentose-phosphate shunt, oxidative branch"/>
    <property type="evidence" value="ECO:0007669"/>
    <property type="project" value="TreeGrafter"/>
</dbReference>
<dbReference type="STRING" id="258723.GCA_900169305_00517"/>
<sequence length="489" mass="56183">MNQANKALFIIFGGTGDLAQRKLYPSLYRLYTKGFLKENFAVIGTARREWSDAHYQEVVRDSIHSLKVSDEHALEFSSHFYYQAHNVKDTEHYNTLKKLADQLDGKYQIDGNRIFYLSMSPTFFGTITKHLKSQNLVTENGFNRVIIEKPFGTDYESSKALNDEILEAFESDELYRIDHYLGKEMVQNILTFRFANPMIESVWNNHFISNMQITLSEELGVEERAEYYDKSGALRDMIQNHIMQIFSLLTMDAPKSLSTNEVRKQKMLVLSALKELTTETVQSDFVRGQYTRSLDNKLCGYREEEKVADDSTTETYVAGKLELNNERWNGVPVYIRTGKKLAKKEAQINIVFKQIESSLFSKGDTAPNILTIYLGPSEGFSITLNEKKIGLGMDTDIMQFDHLRTESMIQESPEAYEKLLLDCLNGDRTHFAHWEEVAASWKFVDKIRTTWDASTNKLATYPAGTAGPEAANNLLEKNGHKWIWNPDQH</sequence>
<dbReference type="PROSITE" id="PS00069">
    <property type="entry name" value="G6P_DEHYDROGENASE"/>
    <property type="match status" value="1"/>
</dbReference>
<keyword evidence="6 7" id="KW-0119">Carbohydrate metabolism</keyword>
<dbReference type="PRINTS" id="PR00079">
    <property type="entry name" value="G6PDHDRGNASE"/>
</dbReference>
<feature type="binding site" evidence="7">
    <location>
        <position position="217"/>
    </location>
    <ligand>
        <name>substrate</name>
    </ligand>
</feature>
<dbReference type="EMBL" id="FOSJ01000002">
    <property type="protein sequence ID" value="SFJ90083.1"/>
    <property type="molecule type" value="Genomic_DNA"/>
</dbReference>
<dbReference type="Pfam" id="PF00479">
    <property type="entry name" value="G6PD_N"/>
    <property type="match status" value="1"/>
</dbReference>
<reference evidence="11" key="1">
    <citation type="submission" date="2016-10" db="EMBL/GenBank/DDBJ databases">
        <authorList>
            <person name="Varghese N."/>
            <person name="Submissions S."/>
        </authorList>
    </citation>
    <scope>NUCLEOTIDE SEQUENCE [LARGE SCALE GENOMIC DNA]</scope>
    <source>
        <strain evidence="11">DSM 16108</strain>
    </source>
</reference>
<feature type="domain" description="Glucose-6-phosphate dehydrogenase NAD-binding" evidence="8">
    <location>
        <begin position="10"/>
        <end position="188"/>
    </location>
</feature>
<evidence type="ECO:0000256" key="7">
    <source>
        <dbReference type="HAMAP-Rule" id="MF_00966"/>
    </source>
</evidence>
<dbReference type="GO" id="GO:0006006">
    <property type="term" value="P:glucose metabolic process"/>
    <property type="evidence" value="ECO:0007669"/>
    <property type="project" value="UniProtKB-KW"/>
</dbReference>
<dbReference type="NCBIfam" id="TIGR00871">
    <property type="entry name" value="zwf"/>
    <property type="match status" value="1"/>
</dbReference>
<keyword evidence="4 7" id="KW-0521">NADP</keyword>
<keyword evidence="3 7" id="KW-0313">Glucose metabolism</keyword>
<feature type="domain" description="Glucose-6-phosphate dehydrogenase C-terminal" evidence="9">
    <location>
        <begin position="190"/>
        <end position="482"/>
    </location>
</feature>
<name>A0A1I3V5B4_9LACT</name>
<evidence type="ECO:0000256" key="2">
    <source>
        <dbReference type="ARBA" id="ARBA00009975"/>
    </source>
</evidence>
<evidence type="ECO:0000256" key="5">
    <source>
        <dbReference type="ARBA" id="ARBA00023002"/>
    </source>
</evidence>
<comment type="pathway">
    <text evidence="1 7">Carbohydrate degradation; pentose phosphate pathway; D-ribulose 5-phosphate from D-glucose 6-phosphate (oxidative stage): step 1/3.</text>
</comment>
<organism evidence="10 11">
    <name type="scientific">Marinilactibacillus piezotolerans</name>
    <dbReference type="NCBI Taxonomy" id="258723"/>
    <lineage>
        <taxon>Bacteria</taxon>
        <taxon>Bacillati</taxon>
        <taxon>Bacillota</taxon>
        <taxon>Bacilli</taxon>
        <taxon>Lactobacillales</taxon>
        <taxon>Carnobacteriaceae</taxon>
        <taxon>Marinilactibacillus</taxon>
    </lineage>
</organism>
<dbReference type="PANTHER" id="PTHR23429:SF0">
    <property type="entry name" value="GLUCOSE-6-PHOSPHATE 1-DEHYDROGENASE"/>
    <property type="match status" value="1"/>
</dbReference>
<dbReference type="GO" id="GO:0004345">
    <property type="term" value="F:glucose-6-phosphate dehydrogenase activity"/>
    <property type="evidence" value="ECO:0007669"/>
    <property type="project" value="UniProtKB-UniRule"/>
</dbReference>
<feature type="binding site" evidence="7">
    <location>
        <position position="179"/>
    </location>
    <ligand>
        <name>substrate</name>
    </ligand>
</feature>
<dbReference type="Pfam" id="PF02781">
    <property type="entry name" value="G6PD_C"/>
    <property type="match status" value="1"/>
</dbReference>
<evidence type="ECO:0000313" key="11">
    <source>
        <dbReference type="Proteomes" id="UP000199589"/>
    </source>
</evidence>
<dbReference type="InterPro" id="IPR036291">
    <property type="entry name" value="NAD(P)-bd_dom_sf"/>
</dbReference>
<evidence type="ECO:0000256" key="3">
    <source>
        <dbReference type="ARBA" id="ARBA00022526"/>
    </source>
</evidence>
<dbReference type="SUPFAM" id="SSF51735">
    <property type="entry name" value="NAD(P)-binding Rossmann-fold domains"/>
    <property type="match status" value="1"/>
</dbReference>
<comment type="function">
    <text evidence="7">Catalyzes the oxidation of glucose 6-phosphate to 6-phosphogluconolactone.</text>
</comment>
<evidence type="ECO:0000256" key="1">
    <source>
        <dbReference type="ARBA" id="ARBA00004937"/>
    </source>
</evidence>
<dbReference type="InterPro" id="IPR022674">
    <property type="entry name" value="G6P_DH_NAD-bd"/>
</dbReference>
<dbReference type="InterPro" id="IPR001282">
    <property type="entry name" value="G6P_DH"/>
</dbReference>
<evidence type="ECO:0000259" key="9">
    <source>
        <dbReference type="Pfam" id="PF02781"/>
    </source>
</evidence>
<protein>
    <recommendedName>
        <fullName evidence="7">Glucose-6-phosphate 1-dehydrogenase</fullName>
        <shortName evidence="7">G6PD</shortName>
        <ecNumber evidence="7">1.1.1.49</ecNumber>
    </recommendedName>
</protein>
<dbReference type="SUPFAM" id="SSF55347">
    <property type="entry name" value="Glyceraldehyde-3-phosphate dehydrogenase-like, C-terminal domain"/>
    <property type="match status" value="1"/>
</dbReference>
<gene>
    <name evidence="7" type="primary">zwf</name>
    <name evidence="10" type="ORF">SAMN04488569_100231</name>
</gene>
<dbReference type="PANTHER" id="PTHR23429">
    <property type="entry name" value="GLUCOSE-6-PHOSPHATE 1-DEHYDROGENASE G6PD"/>
    <property type="match status" value="1"/>
</dbReference>
<evidence type="ECO:0000256" key="6">
    <source>
        <dbReference type="ARBA" id="ARBA00023277"/>
    </source>
</evidence>
<dbReference type="InterPro" id="IPR019796">
    <property type="entry name" value="G6P_DH_AS"/>
</dbReference>
<evidence type="ECO:0000256" key="4">
    <source>
        <dbReference type="ARBA" id="ARBA00022857"/>
    </source>
</evidence>
<dbReference type="GO" id="GO:0050661">
    <property type="term" value="F:NADP binding"/>
    <property type="evidence" value="ECO:0007669"/>
    <property type="project" value="UniProtKB-UniRule"/>
</dbReference>
<feature type="binding site" evidence="7">
    <location>
        <position position="344"/>
    </location>
    <ligand>
        <name>substrate</name>
    </ligand>
</feature>
<dbReference type="GO" id="GO:0005829">
    <property type="term" value="C:cytosol"/>
    <property type="evidence" value="ECO:0007669"/>
    <property type="project" value="TreeGrafter"/>
</dbReference>
<comment type="similarity">
    <text evidence="2 7">Belongs to the glucose-6-phosphate dehydrogenase family.</text>
</comment>
<dbReference type="OrthoDB" id="9802739at2"/>
<dbReference type="Proteomes" id="UP000199589">
    <property type="component" value="Unassembled WGS sequence"/>
</dbReference>
<dbReference type="RefSeq" id="WP_091895396.1">
    <property type="nucleotide sequence ID" value="NZ_FOSJ01000002.1"/>
</dbReference>
<dbReference type="EC" id="1.1.1.49" evidence="7"/>
<dbReference type="UniPathway" id="UPA00115">
    <property type="reaction ID" value="UER00408"/>
</dbReference>
<feature type="binding site" evidence="7">
    <location>
        <position position="47"/>
    </location>
    <ligand>
        <name>NADP(+)</name>
        <dbReference type="ChEBI" id="CHEBI:58349"/>
    </ligand>
</feature>
<dbReference type="PIRSF" id="PIRSF000110">
    <property type="entry name" value="G6PD"/>
    <property type="match status" value="1"/>
</dbReference>
<feature type="binding site" evidence="7">
    <location>
        <position position="149"/>
    </location>
    <ligand>
        <name>NADP(+)</name>
        <dbReference type="ChEBI" id="CHEBI:58349"/>
    </ligand>
</feature>
<feature type="binding site" evidence="7">
    <location>
        <position position="236"/>
    </location>
    <ligand>
        <name>substrate</name>
    </ligand>
</feature>
<keyword evidence="5 7" id="KW-0560">Oxidoreductase</keyword>
<feature type="active site" description="Proton acceptor" evidence="7">
    <location>
        <position position="241"/>
    </location>
</feature>
<feature type="binding site" evidence="7">
    <location>
        <position position="339"/>
    </location>
    <ligand>
        <name>substrate</name>
    </ligand>
</feature>
<keyword evidence="11" id="KW-1185">Reference proteome</keyword>
<dbReference type="InterPro" id="IPR022675">
    <property type="entry name" value="G6P_DH_C"/>
</dbReference>
<comment type="caution">
    <text evidence="7">Lacks conserved residue(s) required for the propagation of feature annotation.</text>
</comment>
<proteinExistence type="inferred from homology"/>
<dbReference type="Gene3D" id="3.30.360.10">
    <property type="entry name" value="Dihydrodipicolinate Reductase, domain 2"/>
    <property type="match status" value="1"/>
</dbReference>
<accession>A0A1I3V5B4</accession>
<dbReference type="Gene3D" id="3.40.50.720">
    <property type="entry name" value="NAD(P)-binding Rossmann-like Domain"/>
    <property type="match status" value="1"/>
</dbReference>
<evidence type="ECO:0000259" key="8">
    <source>
        <dbReference type="Pfam" id="PF00479"/>
    </source>
</evidence>
<evidence type="ECO:0000313" key="10">
    <source>
        <dbReference type="EMBL" id="SFJ90083.1"/>
    </source>
</evidence>
<comment type="catalytic activity">
    <reaction evidence="7">
        <text>D-glucose 6-phosphate + NADP(+) = 6-phospho-D-glucono-1,5-lactone + NADPH + H(+)</text>
        <dbReference type="Rhea" id="RHEA:15841"/>
        <dbReference type="ChEBI" id="CHEBI:15378"/>
        <dbReference type="ChEBI" id="CHEBI:57783"/>
        <dbReference type="ChEBI" id="CHEBI:57955"/>
        <dbReference type="ChEBI" id="CHEBI:58349"/>
        <dbReference type="ChEBI" id="CHEBI:61548"/>
        <dbReference type="EC" id="1.1.1.49"/>
    </reaction>
</comment>
<dbReference type="SMR" id="A0A1I3V5B4"/>